<organism evidence="1 2">
    <name type="scientific">Pseudovibrio ascidiaceicola</name>
    <dbReference type="NCBI Taxonomy" id="285279"/>
    <lineage>
        <taxon>Bacteria</taxon>
        <taxon>Pseudomonadati</taxon>
        <taxon>Pseudomonadota</taxon>
        <taxon>Alphaproteobacteria</taxon>
        <taxon>Hyphomicrobiales</taxon>
        <taxon>Stappiaceae</taxon>
        <taxon>Pseudovibrio</taxon>
    </lineage>
</organism>
<comment type="caution">
    <text evidence="1">The sequence shown here is derived from an EMBL/GenBank/DDBJ whole genome shotgun (WGS) entry which is preliminary data.</text>
</comment>
<keyword evidence="2" id="KW-1185">Reference proteome</keyword>
<reference evidence="1 2" key="1">
    <citation type="submission" date="2016-10" db="EMBL/GenBank/DDBJ databases">
        <authorList>
            <person name="Varghese N."/>
            <person name="Submissions S."/>
        </authorList>
    </citation>
    <scope>NUCLEOTIDE SEQUENCE [LARGE SCALE GENOMIC DNA]</scope>
    <source>
        <strain evidence="1 2">DSM 16392</strain>
    </source>
</reference>
<evidence type="ECO:0000313" key="2">
    <source>
        <dbReference type="Proteomes" id="UP000199598"/>
    </source>
</evidence>
<dbReference type="EMBL" id="FOSK01000017">
    <property type="protein sequence ID" value="SFL11886.1"/>
    <property type="molecule type" value="Genomic_DNA"/>
</dbReference>
<protein>
    <submittedName>
        <fullName evidence="1">Uncharacterized protein</fullName>
    </submittedName>
</protein>
<evidence type="ECO:0000313" key="1">
    <source>
        <dbReference type="EMBL" id="SFL11886.1"/>
    </source>
</evidence>
<gene>
    <name evidence="1" type="ORF">SAMN04488518_11731</name>
</gene>
<proteinExistence type="predicted"/>
<dbReference type="Proteomes" id="UP000199598">
    <property type="component" value="Unassembled WGS sequence"/>
</dbReference>
<accession>A0A1I4F523</accession>
<name>A0A1I4F523_9HYPH</name>
<sequence>MPISNVNTTQSTVQIENNASLTQVNTKSTQPSSLNDSALKAEPEHKTGFYYAPLASEDVLRFAAGTNQARSTAGKEPRHIIVANDATKSKLETLKQQLVEKNQAEASDIRGKANAVISELNLEGFELLDFVSSDAYKDMLKLAQNYSFEAEVLQQADIISNEKTGILGTLKNGENKIYVLGHGSNGSNEISSKFSSSEEGYETVSSKGLAEQLSKGGLDKSFTDIRVESCYSADATEPESFDPEELKLSSEPGIIDAPENPEIDGTRVFPFAQSFANELKSAGFENPEVAGYHGAGKAYSDDPHRYQTLHTDDAPVARSSEVRQIFIPV</sequence>